<accession>A0A061AU87</accession>
<evidence type="ECO:0000256" key="3">
    <source>
        <dbReference type="ARBA" id="ARBA00022448"/>
    </source>
</evidence>
<dbReference type="Proteomes" id="UP000189513">
    <property type="component" value="Unassembled WGS sequence"/>
</dbReference>
<keyword evidence="15" id="KW-1185">Reference proteome</keyword>
<organism evidence="13">
    <name type="scientific">Cyberlindnera fabianii</name>
    <name type="common">Yeast</name>
    <name type="synonym">Hansenula fabianii</name>
    <dbReference type="NCBI Taxonomy" id="36022"/>
    <lineage>
        <taxon>Eukaryota</taxon>
        <taxon>Fungi</taxon>
        <taxon>Dikarya</taxon>
        <taxon>Ascomycota</taxon>
        <taxon>Saccharomycotina</taxon>
        <taxon>Saccharomycetes</taxon>
        <taxon>Phaffomycetales</taxon>
        <taxon>Phaffomycetaceae</taxon>
        <taxon>Cyberlindnera</taxon>
    </lineage>
</organism>
<evidence type="ECO:0000256" key="6">
    <source>
        <dbReference type="ARBA" id="ARBA00022792"/>
    </source>
</evidence>
<comment type="subcellular location">
    <subcellularLocation>
        <location evidence="1">Mitochondrion inner membrane</location>
        <topology evidence="1">Multi-pass membrane protein</topology>
    </subcellularLocation>
</comment>
<evidence type="ECO:0000313" key="13">
    <source>
        <dbReference type="EMBL" id="CDR41201.1"/>
    </source>
</evidence>
<dbReference type="InterPro" id="IPR023395">
    <property type="entry name" value="MCP_dom_sf"/>
</dbReference>
<evidence type="ECO:0000313" key="15">
    <source>
        <dbReference type="Proteomes" id="UP000189513"/>
    </source>
</evidence>
<dbReference type="GO" id="GO:1990542">
    <property type="term" value="P:mitochondrial transmembrane transport"/>
    <property type="evidence" value="ECO:0007669"/>
    <property type="project" value="InterPro"/>
</dbReference>
<dbReference type="Gene3D" id="1.50.40.10">
    <property type="entry name" value="Mitochondrial carrier domain"/>
    <property type="match status" value="2"/>
</dbReference>
<dbReference type="PANTHER" id="PTHR45760">
    <property type="entry name" value="FI19922P1-RELATED"/>
    <property type="match status" value="1"/>
</dbReference>
<keyword evidence="7" id="KW-1133">Transmembrane helix</keyword>
<dbReference type="STRING" id="36022.A0A061AU87"/>
<keyword evidence="4 10" id="KW-0812">Transmembrane</keyword>
<gene>
    <name evidence="14" type="ORF">BON22_3053</name>
    <name evidence="13" type="ORF">CYFA0S_06e03796g</name>
</gene>
<reference evidence="14" key="3">
    <citation type="submission" date="2017-01" db="EMBL/GenBank/DDBJ databases">
        <authorList>
            <person name="Mah S.A."/>
            <person name="Swanson W.J."/>
            <person name="Moy G.W."/>
            <person name="Vacquier V.D."/>
        </authorList>
    </citation>
    <scope>NUCLEOTIDE SEQUENCE [LARGE SCALE GENOMIC DNA]</scope>
    <source>
        <strain evidence="14">65</strain>
    </source>
</reference>
<name>A0A061AU87_CYBFA</name>
<dbReference type="InterPro" id="IPR018108">
    <property type="entry name" value="MCP_transmembrane"/>
</dbReference>
<dbReference type="SUPFAM" id="SSF103506">
    <property type="entry name" value="Mitochondrial carrier"/>
    <property type="match status" value="1"/>
</dbReference>
<evidence type="ECO:0000256" key="11">
    <source>
        <dbReference type="RuleBase" id="RU000488"/>
    </source>
</evidence>
<evidence type="ECO:0000256" key="8">
    <source>
        <dbReference type="ARBA" id="ARBA00023128"/>
    </source>
</evidence>
<feature type="repeat" description="Solcar" evidence="10">
    <location>
        <begin position="262"/>
        <end position="346"/>
    </location>
</feature>
<keyword evidence="3 11" id="KW-0813">Transport</keyword>
<keyword evidence="5" id="KW-0677">Repeat</keyword>
<dbReference type="AlphaFoldDB" id="A0A061AU87"/>
<keyword evidence="6" id="KW-0999">Mitochondrion inner membrane</keyword>
<dbReference type="EMBL" id="LK052891">
    <property type="protein sequence ID" value="CDR41201.1"/>
    <property type="molecule type" value="Genomic_DNA"/>
</dbReference>
<feature type="repeat" description="Solcar" evidence="10">
    <location>
        <begin position="161"/>
        <end position="248"/>
    </location>
</feature>
<evidence type="ECO:0000313" key="14">
    <source>
        <dbReference type="EMBL" id="ONH67039.1"/>
    </source>
</evidence>
<evidence type="ECO:0000256" key="2">
    <source>
        <dbReference type="ARBA" id="ARBA00006375"/>
    </source>
</evidence>
<evidence type="ECO:0000256" key="10">
    <source>
        <dbReference type="PROSITE-ProRule" id="PRU00282"/>
    </source>
</evidence>
<evidence type="ECO:0000256" key="9">
    <source>
        <dbReference type="ARBA" id="ARBA00023136"/>
    </source>
</evidence>
<evidence type="ECO:0000256" key="1">
    <source>
        <dbReference type="ARBA" id="ARBA00004448"/>
    </source>
</evidence>
<dbReference type="VEuPathDB" id="FungiDB:BON22_3053"/>
<feature type="region of interest" description="Disordered" evidence="12">
    <location>
        <begin position="1"/>
        <end position="23"/>
    </location>
</feature>
<keyword evidence="9 10" id="KW-0472">Membrane</keyword>
<evidence type="ECO:0000256" key="4">
    <source>
        <dbReference type="ARBA" id="ARBA00022692"/>
    </source>
</evidence>
<dbReference type="OMA" id="YWWGYES"/>
<dbReference type="EMBL" id="MPUK01000005">
    <property type="protein sequence ID" value="ONH67039.1"/>
    <property type="molecule type" value="Genomic_DNA"/>
</dbReference>
<dbReference type="PANTHER" id="PTHR45760:SF2">
    <property type="entry name" value="FI19922P1-RELATED"/>
    <property type="match status" value="1"/>
</dbReference>
<dbReference type="OrthoDB" id="1747031at2759"/>
<comment type="similarity">
    <text evidence="2 11">Belongs to the mitochondrial carrier (TC 2.A.29) family.</text>
</comment>
<dbReference type="GO" id="GO:0005743">
    <property type="term" value="C:mitochondrial inner membrane"/>
    <property type="evidence" value="ECO:0007669"/>
    <property type="project" value="UniProtKB-SubCell"/>
</dbReference>
<reference evidence="15" key="2">
    <citation type="journal article" date="2017" name="Genome Announc.">
        <title>Genome sequences of Cyberlindnera fabianii 65, Pichia kudriavzevii 129, and Saccharomyces cerevisiae 131 isolated from fermented masau fruits in Zimbabwe.</title>
        <authorList>
            <person name="van Rijswijck I.M.H."/>
            <person name="Derks M.F.L."/>
            <person name="Abee T."/>
            <person name="de Ridder D."/>
            <person name="Smid E.J."/>
        </authorList>
    </citation>
    <scope>NUCLEOTIDE SEQUENCE [LARGE SCALE GENOMIC DNA]</scope>
    <source>
        <strain evidence="15">65</strain>
    </source>
</reference>
<feature type="repeat" description="Solcar" evidence="10">
    <location>
        <begin position="28"/>
        <end position="155"/>
    </location>
</feature>
<sequence>MSLSSELAAAIEEPDLRPQPSGPDELAITPAQKMLSACSGSIITSLFVTPLDVVRVRLQQQELLMPTEKCCQRQVFWNPVPITTHSNTCTNTGTTECVTETARSVKPLRGTGSALVSIAKTEGLATLWRGLSLTLFMAAPSNIVYFTGYELLRDSSPISAYTTLNPLLCGALARVLAGTAVAPLELLKTRLQSVPNNQSMLSTLIKDLGSELKIKGPQVLFRGLTLMLWRDVPFSGVYWASYEYFKALFDKNLNVTGKPDSELFVHSFLAGSVSGSIAALLTNPFDVGKTRLQISNEKEKSIVKFMSDIAKFEGFGALYVGFVPRLLKIAPSCAIMISSYELGKRFFAKTSQQLS</sequence>
<reference evidence="13" key="1">
    <citation type="journal article" date="2014" name="Genome Announc.">
        <title>Genome sequence of the yeast Cyberlindnera fabianii (Hansenula fabianii).</title>
        <authorList>
            <person name="Freel K.C."/>
            <person name="Sarilar V."/>
            <person name="Neuveglise C."/>
            <person name="Devillers H."/>
            <person name="Friedrich A."/>
            <person name="Schacherer J."/>
        </authorList>
    </citation>
    <scope>NUCLEOTIDE SEQUENCE</scope>
    <source>
        <strain evidence="13">YJS4271</strain>
    </source>
</reference>
<keyword evidence="8" id="KW-0496">Mitochondrion</keyword>
<evidence type="ECO:0000256" key="5">
    <source>
        <dbReference type="ARBA" id="ARBA00022737"/>
    </source>
</evidence>
<dbReference type="InterPro" id="IPR045315">
    <property type="entry name" value="Mtm1-like"/>
</dbReference>
<protein>
    <submittedName>
        <fullName evidence="13">CYFA0S06e03796g1_1</fullName>
    </submittedName>
    <submittedName>
        <fullName evidence="14">Mitochondrial carrier protein MTM1</fullName>
    </submittedName>
</protein>
<proteinExistence type="inferred from homology"/>
<evidence type="ECO:0000256" key="12">
    <source>
        <dbReference type="SAM" id="MobiDB-lite"/>
    </source>
</evidence>
<dbReference type="Pfam" id="PF00153">
    <property type="entry name" value="Mito_carr"/>
    <property type="match status" value="4"/>
</dbReference>
<evidence type="ECO:0000256" key="7">
    <source>
        <dbReference type="ARBA" id="ARBA00022989"/>
    </source>
</evidence>
<dbReference type="PROSITE" id="PS50920">
    <property type="entry name" value="SOLCAR"/>
    <property type="match status" value="3"/>
</dbReference>